<keyword evidence="1" id="KW-1133">Transmembrane helix</keyword>
<keyword evidence="1" id="KW-0472">Membrane</keyword>
<evidence type="ECO:0000256" key="1">
    <source>
        <dbReference type="SAM" id="Phobius"/>
    </source>
</evidence>
<proteinExistence type="predicted"/>
<gene>
    <name evidence="2" type="ORF">SAMN05216438_11528</name>
</gene>
<dbReference type="Proteomes" id="UP000181969">
    <property type="component" value="Unassembled WGS sequence"/>
</dbReference>
<keyword evidence="1" id="KW-0812">Transmembrane</keyword>
<sequence>MKELIKKFFLLILITLLLFTNNNKVIANTIEAVSEPDTQVEFIGYIGSYYSISANNIVIHIKDLPKLDIWRDSKASVVLLDPTYVKLDKVTPVVSSSNIREKVGVYKARLSIKEDPKICKTINIYVVDDRVALGKEVLLYGHDFELTKIEKQNLTVEKEKIIAGVRAYDINSGTDITKEVNIKEGDLELYLQNDTKTISQNFYVRELDLEIKASTLLESNITSKVGDIQLKRGVRLPSTGEISNNLFAQGLLFIILLLQLIIFNSKLKNRKSKNSIYEKK</sequence>
<accession>A0A1I4ICS6</accession>
<reference evidence="2 3" key="1">
    <citation type="submission" date="2016-10" db="EMBL/GenBank/DDBJ databases">
        <authorList>
            <person name="de Groot N.N."/>
        </authorList>
    </citation>
    <scope>NUCLEOTIDE SEQUENCE [LARGE SCALE GENOMIC DNA]</scope>
    <source>
        <strain evidence="2 3">M79</strain>
    </source>
</reference>
<dbReference type="AlphaFoldDB" id="A0A1I4ICS6"/>
<name>A0A1I4ICS6_9LACT</name>
<dbReference type="RefSeq" id="WP_074751790.1">
    <property type="nucleotide sequence ID" value="NZ_CAXVJC010000001.1"/>
</dbReference>
<dbReference type="EMBL" id="FOTJ01000015">
    <property type="protein sequence ID" value="SFL52188.1"/>
    <property type="molecule type" value="Genomic_DNA"/>
</dbReference>
<protein>
    <submittedName>
        <fullName evidence="2">Uncharacterized protein</fullName>
    </submittedName>
</protein>
<feature type="transmembrane region" description="Helical" evidence="1">
    <location>
        <begin position="246"/>
        <end position="263"/>
    </location>
</feature>
<organism evidence="2 3">
    <name type="scientific">Lactococcus garvieae</name>
    <dbReference type="NCBI Taxonomy" id="1363"/>
    <lineage>
        <taxon>Bacteria</taxon>
        <taxon>Bacillati</taxon>
        <taxon>Bacillota</taxon>
        <taxon>Bacilli</taxon>
        <taxon>Lactobacillales</taxon>
        <taxon>Streptococcaceae</taxon>
        <taxon>Lactococcus</taxon>
    </lineage>
</organism>
<evidence type="ECO:0000313" key="3">
    <source>
        <dbReference type="Proteomes" id="UP000181969"/>
    </source>
</evidence>
<evidence type="ECO:0000313" key="2">
    <source>
        <dbReference type="EMBL" id="SFL52188.1"/>
    </source>
</evidence>